<dbReference type="AlphaFoldDB" id="A0A166S6R6"/>
<dbReference type="OrthoDB" id="163438at2759"/>
<dbReference type="EMBL" id="KV417500">
    <property type="protein sequence ID" value="KZP29079.1"/>
    <property type="molecule type" value="Genomic_DNA"/>
</dbReference>
<proteinExistence type="predicted"/>
<sequence>MSNPNLLNSSHQSYQSPSPSLRWFLSSYVSNARLPCPPPLRQHASPTDSNSLERGFINEKEGGVYTDNEELGHVYGDARTIDLDANGKGKPIQTGKDYALRVISLDDDPSLPIWTLRTCFLSFGLSCFAAVLGLLPSPGGYVSDLFLHIIASFLGRVVEYAIPGLSPTALFKTRDSRFWHASLTGPLSDVYYVVKPNIAVGIFTLIGSQLIEYGPVGMASRQFLVYPTWAICSSFPPTRCSMPRTMGKVSSCRKTSSCKHGSPSTSPTLTGISIFCLAGRKSAWSPVSSVGPRVKRVLGFPRFASIGTTSDLEEALSALLSVHPYCDAAVALRRLLGVHHRVLRVVCQEHPEYAEHAVRVAAPFLPERDRGLSYYAASYLLYKVSRTMYIGAATTHFFLSHFKNIWAVVKSARILGQLTKRSPCREADHFIIVYVDGNEVLRSDRTPREPPPHWKVQKGLRFDVSSTIKIVIYRRSLSLKRVPLKKNFVAEYSGLGSELLDKDIDHELVDMAGHKVGPSMSIQLDLEIESHIDFMKTVDEDVARLTTVKGADTADTVITIAGKLATVLQKIVPIVDDFASTHPVMKAAWVVLSSAYKVQLILGQLTKQSPCREADHFLIVYVDGNEILRSDRTPREPPPHWKVQKGLRFDLSSTIRIVVYRRSLSLKRVPLKKNFVAEYSGLGIELLDKDIDRALVDEAGHEVGSSMSIQLDLEVESHIDFMKTVDEDVARLTTVKGADTADTVITIAGKLATVLQKIVPIVDDFASTHPVMKAAWVVLSSAYKPKHDSVLDI</sequence>
<name>A0A166S6R6_9AGAM</name>
<keyword evidence="2" id="KW-1185">Reference proteome</keyword>
<evidence type="ECO:0000313" key="2">
    <source>
        <dbReference type="Proteomes" id="UP000076532"/>
    </source>
</evidence>
<evidence type="ECO:0000313" key="1">
    <source>
        <dbReference type="EMBL" id="KZP29079.1"/>
    </source>
</evidence>
<dbReference type="Proteomes" id="UP000076532">
    <property type="component" value="Unassembled WGS sequence"/>
</dbReference>
<accession>A0A166S6R6</accession>
<protein>
    <submittedName>
        <fullName evidence="1">Uncharacterized protein</fullName>
    </submittedName>
</protein>
<gene>
    <name evidence="1" type="ORF">FIBSPDRAFT_927169</name>
</gene>
<organism evidence="1 2">
    <name type="scientific">Athelia psychrophila</name>
    <dbReference type="NCBI Taxonomy" id="1759441"/>
    <lineage>
        <taxon>Eukaryota</taxon>
        <taxon>Fungi</taxon>
        <taxon>Dikarya</taxon>
        <taxon>Basidiomycota</taxon>
        <taxon>Agaricomycotina</taxon>
        <taxon>Agaricomycetes</taxon>
        <taxon>Agaricomycetidae</taxon>
        <taxon>Atheliales</taxon>
        <taxon>Atheliaceae</taxon>
        <taxon>Athelia</taxon>
    </lineage>
</organism>
<reference evidence="1 2" key="1">
    <citation type="journal article" date="2016" name="Mol. Biol. Evol.">
        <title>Comparative Genomics of Early-Diverging Mushroom-Forming Fungi Provides Insights into the Origins of Lignocellulose Decay Capabilities.</title>
        <authorList>
            <person name="Nagy L.G."/>
            <person name="Riley R."/>
            <person name="Tritt A."/>
            <person name="Adam C."/>
            <person name="Daum C."/>
            <person name="Floudas D."/>
            <person name="Sun H."/>
            <person name="Yadav J.S."/>
            <person name="Pangilinan J."/>
            <person name="Larsson K.H."/>
            <person name="Matsuura K."/>
            <person name="Barry K."/>
            <person name="Labutti K."/>
            <person name="Kuo R."/>
            <person name="Ohm R.A."/>
            <person name="Bhattacharya S.S."/>
            <person name="Shirouzu T."/>
            <person name="Yoshinaga Y."/>
            <person name="Martin F.M."/>
            <person name="Grigoriev I.V."/>
            <person name="Hibbett D.S."/>
        </authorList>
    </citation>
    <scope>NUCLEOTIDE SEQUENCE [LARGE SCALE GENOMIC DNA]</scope>
    <source>
        <strain evidence="1 2">CBS 109695</strain>
    </source>
</reference>